<sequence>MNGEFEFPDFEEYIHGEFNKQYAVRVNERVHDRAMSNTKRGELAREIRKIEWKAAFGDARGEAEQIDHEIETLEDEKDDLDAKIRELQAEREGVERRLTRLRERRKNVDTSEQKLETIMETLEDDVWDGRPVNTELSSVKKAARLAQVEPDDIIDRLKERTGAPDHAFVRPGESRFKWSPAEAARIKAELDN</sequence>
<dbReference type="AlphaFoldDB" id="A0A1N7FIR6"/>
<feature type="coiled-coil region" evidence="1">
    <location>
        <begin position="56"/>
        <end position="104"/>
    </location>
</feature>
<gene>
    <name evidence="2" type="ORF">SAMN05421858_5098</name>
</gene>
<organism evidence="2 3">
    <name type="scientific">Haladaptatus litoreus</name>
    <dbReference type="NCBI Taxonomy" id="553468"/>
    <lineage>
        <taxon>Archaea</taxon>
        <taxon>Methanobacteriati</taxon>
        <taxon>Methanobacteriota</taxon>
        <taxon>Stenosarchaea group</taxon>
        <taxon>Halobacteria</taxon>
        <taxon>Halobacteriales</taxon>
        <taxon>Haladaptataceae</taxon>
        <taxon>Haladaptatus</taxon>
    </lineage>
</organism>
<protein>
    <submittedName>
        <fullName evidence="2">Uncharacterized protein</fullName>
    </submittedName>
</protein>
<reference evidence="3" key="1">
    <citation type="submission" date="2017-01" db="EMBL/GenBank/DDBJ databases">
        <authorList>
            <person name="Varghese N."/>
            <person name="Submissions S."/>
        </authorList>
    </citation>
    <scope>NUCLEOTIDE SEQUENCE [LARGE SCALE GENOMIC DNA]</scope>
    <source>
        <strain evidence="3">CGMCC 1.7737</strain>
    </source>
</reference>
<keyword evidence="1" id="KW-0175">Coiled coil</keyword>
<dbReference type="RefSeq" id="WP_076433744.1">
    <property type="nucleotide sequence ID" value="NZ_FTNO01000009.1"/>
</dbReference>
<evidence type="ECO:0000313" key="3">
    <source>
        <dbReference type="Proteomes" id="UP000186914"/>
    </source>
</evidence>
<evidence type="ECO:0000313" key="2">
    <source>
        <dbReference type="EMBL" id="SIS00135.1"/>
    </source>
</evidence>
<dbReference type="Gene3D" id="6.10.250.3110">
    <property type="match status" value="1"/>
</dbReference>
<dbReference type="EMBL" id="FTNO01000009">
    <property type="protein sequence ID" value="SIS00135.1"/>
    <property type="molecule type" value="Genomic_DNA"/>
</dbReference>
<accession>A0A1N7FIR6</accession>
<dbReference type="Proteomes" id="UP000186914">
    <property type="component" value="Unassembled WGS sequence"/>
</dbReference>
<proteinExistence type="predicted"/>
<keyword evidence="3" id="KW-1185">Reference proteome</keyword>
<name>A0A1N7FIR6_9EURY</name>
<evidence type="ECO:0000256" key="1">
    <source>
        <dbReference type="SAM" id="Coils"/>
    </source>
</evidence>